<dbReference type="Gene3D" id="4.10.240.10">
    <property type="entry name" value="Zn(2)-C6 fungal-type DNA-binding domain"/>
    <property type="match status" value="1"/>
</dbReference>
<evidence type="ECO:0000259" key="9">
    <source>
        <dbReference type="PROSITE" id="PS50157"/>
    </source>
</evidence>
<dbReference type="PROSITE" id="PS00028">
    <property type="entry name" value="ZINC_FINGER_C2H2_1"/>
    <property type="match status" value="2"/>
</dbReference>
<dbReference type="PROSITE" id="PS50157">
    <property type="entry name" value="ZINC_FINGER_C2H2_2"/>
    <property type="match status" value="2"/>
</dbReference>
<dbReference type="GO" id="GO:0006351">
    <property type="term" value="P:DNA-templated transcription"/>
    <property type="evidence" value="ECO:0007669"/>
    <property type="project" value="InterPro"/>
</dbReference>
<keyword evidence="3" id="KW-0805">Transcription regulation</keyword>
<evidence type="ECO:0000256" key="5">
    <source>
        <dbReference type="ARBA" id="ARBA00023242"/>
    </source>
</evidence>
<dbReference type="Pfam" id="PF00172">
    <property type="entry name" value="Zn_clus"/>
    <property type="match status" value="1"/>
</dbReference>
<evidence type="ECO:0000256" key="2">
    <source>
        <dbReference type="ARBA" id="ARBA00022833"/>
    </source>
</evidence>
<reference evidence="10 11" key="1">
    <citation type="submission" date="2014-04" db="EMBL/GenBank/DDBJ databases">
        <authorList>
            <consortium name="DOE Joint Genome Institute"/>
            <person name="Kuo A."/>
            <person name="Martino E."/>
            <person name="Perotto S."/>
            <person name="Kohler A."/>
            <person name="Nagy L.G."/>
            <person name="Floudas D."/>
            <person name="Copeland A."/>
            <person name="Barry K.W."/>
            <person name="Cichocki N."/>
            <person name="Veneault-Fourrey C."/>
            <person name="LaButti K."/>
            <person name="Lindquist E.A."/>
            <person name="Lipzen A."/>
            <person name="Lundell T."/>
            <person name="Morin E."/>
            <person name="Murat C."/>
            <person name="Sun H."/>
            <person name="Tunlid A."/>
            <person name="Henrissat B."/>
            <person name="Grigoriev I.V."/>
            <person name="Hibbett D.S."/>
            <person name="Martin F."/>
            <person name="Nordberg H.P."/>
            <person name="Cantor M.N."/>
            <person name="Hua S.X."/>
        </authorList>
    </citation>
    <scope>NUCLEOTIDE SEQUENCE [LARGE SCALE GENOMIC DNA]</scope>
    <source>
        <strain evidence="10 11">Zn</strain>
    </source>
</reference>
<evidence type="ECO:0000256" key="6">
    <source>
        <dbReference type="PROSITE-ProRule" id="PRU00042"/>
    </source>
</evidence>
<dbReference type="Pfam" id="PF04082">
    <property type="entry name" value="Fungal_trans"/>
    <property type="match status" value="1"/>
</dbReference>
<dbReference type="InterPro" id="IPR001138">
    <property type="entry name" value="Zn2Cys6_DnaBD"/>
</dbReference>
<keyword evidence="4" id="KW-0804">Transcription</keyword>
<dbReference type="GO" id="GO:0008270">
    <property type="term" value="F:zinc ion binding"/>
    <property type="evidence" value="ECO:0007669"/>
    <property type="project" value="UniProtKB-KW"/>
</dbReference>
<feature type="domain" description="Zn(2)-C6 fungal-type" evidence="8">
    <location>
        <begin position="72"/>
        <end position="101"/>
    </location>
</feature>
<evidence type="ECO:0000313" key="11">
    <source>
        <dbReference type="Proteomes" id="UP000054321"/>
    </source>
</evidence>
<dbReference type="SMART" id="SM00355">
    <property type="entry name" value="ZnF_C2H2"/>
    <property type="match status" value="2"/>
</dbReference>
<dbReference type="PANTHER" id="PTHR47660">
    <property type="entry name" value="TRANSCRIPTION FACTOR WITH C2H2 AND ZN(2)-CYS(6) DNA BINDING DOMAIN (EUROFUNG)-RELATED-RELATED"/>
    <property type="match status" value="1"/>
</dbReference>
<dbReference type="SUPFAM" id="SSF57667">
    <property type="entry name" value="beta-beta-alpha zinc fingers"/>
    <property type="match status" value="1"/>
</dbReference>
<name>A0A0C3GEY8_OIDMZ</name>
<dbReference type="SMART" id="SM00066">
    <property type="entry name" value="GAL4"/>
    <property type="match status" value="1"/>
</dbReference>
<accession>A0A0C3GEY8</accession>
<evidence type="ECO:0000256" key="3">
    <source>
        <dbReference type="ARBA" id="ARBA00023015"/>
    </source>
</evidence>
<keyword evidence="6" id="KW-0863">Zinc-finger</keyword>
<dbReference type="EMBL" id="KN832889">
    <property type="protein sequence ID" value="KIM94685.1"/>
    <property type="molecule type" value="Genomic_DNA"/>
</dbReference>
<dbReference type="InterPro" id="IPR013087">
    <property type="entry name" value="Znf_C2H2_type"/>
</dbReference>
<feature type="region of interest" description="Disordered" evidence="7">
    <location>
        <begin position="118"/>
        <end position="157"/>
    </location>
</feature>
<dbReference type="GO" id="GO:0000981">
    <property type="term" value="F:DNA-binding transcription factor activity, RNA polymerase II-specific"/>
    <property type="evidence" value="ECO:0007669"/>
    <property type="project" value="InterPro"/>
</dbReference>
<protein>
    <recommendedName>
        <fullName evidence="12">C2H2-type domain-containing protein</fullName>
    </recommendedName>
</protein>
<dbReference type="HOGENOM" id="CLU_006593_0_0_1"/>
<feature type="domain" description="C2H2-type" evidence="9">
    <location>
        <begin position="12"/>
        <end position="39"/>
    </location>
</feature>
<keyword evidence="1" id="KW-0479">Metal-binding</keyword>
<gene>
    <name evidence="10" type="ORF">OIDMADRAFT_135684</name>
</gene>
<dbReference type="PANTHER" id="PTHR47660:SF7">
    <property type="entry name" value="TRANSCRIPTION FACTOR WITH C2H2 AND ZN(2)-CYS(6) DNA BINDING DOMAIN (EUROFUNG)"/>
    <property type="match status" value="1"/>
</dbReference>
<dbReference type="PROSITE" id="PS00463">
    <property type="entry name" value="ZN2_CY6_FUNGAL_1"/>
    <property type="match status" value="1"/>
</dbReference>
<dbReference type="InParanoid" id="A0A0C3GEY8"/>
<feature type="region of interest" description="Disordered" evidence="7">
    <location>
        <begin position="268"/>
        <end position="301"/>
    </location>
</feature>
<dbReference type="AlphaFoldDB" id="A0A0C3GEY8"/>
<evidence type="ECO:0000313" key="10">
    <source>
        <dbReference type="EMBL" id="KIM94685.1"/>
    </source>
</evidence>
<feature type="compositionally biased region" description="Polar residues" evidence="7">
    <location>
        <begin position="148"/>
        <end position="157"/>
    </location>
</feature>
<feature type="compositionally biased region" description="Polar residues" evidence="7">
    <location>
        <begin position="126"/>
        <end position="138"/>
    </location>
</feature>
<dbReference type="CDD" id="cd00067">
    <property type="entry name" value="GAL4"/>
    <property type="match status" value="1"/>
</dbReference>
<sequence>MSPESSSQPKQFQCKTCCKSYKKKDSLTRHSHNHQDNQQHVCLECSRNFHRRDILQRHLDLHHTGRIRGVRACERCRVSKVRCDSKTPCARCVKASQICIYSGTGKDGCSTRTISVSEPTLPELPTQHQQTANGSHNRGTPPDFDASPSKSPQTATNMAQVSIVDEFTALDPTKQNSCFLAWPSVDLFLNDNFIADMDLYANNSILLNSVDNAIFEFDDSSTGIAQPSKDPVLLLSDLPPDGDGSLTFATDFSNFNIGSTGYTPISSLDRSRVGSGDSENLRYSSQTTAENDPRVQATDAPGTNYTLQDLVKEMVEFAIQNITASGPFTPHKEWSREFSSRIQRSMPEAESILSQSSSPHLLHHFCGQFMAHFNPLWPLIRPKGFDMDCTLPALYLTIASIGAMYSGARCSQLGLMIHETLRMAVLTTPLLHQQSRYSLECLQSLLLTEISTLYFGPRSALPIAQRIGAMIVLQARTMGIFSGRAFSKYNSVAPTLEQWSHHEGTIRVAFGSFRAESFVSALLNSPLLVSAEEINLDLPCPDKLWMGSIEEQRASLKARGHTSLIYSDLVRIAMDRSEVMPDLEVSHRELVLYGAQESIWRFSHDPELFSRTMGQLNAEHVSVLDDNPDNWKSVSTSVSPVEVPTHDHLDCFPRKMADLRLDYNRMMLFLRDWKSSFVGNQSRSQLEGSRFNLLNSRLLYHLGFLRLRADLHTLDLLTIEYGDFPTDEKEDALDRVWQWSKTMSADRALQHACAIWVLVSSESTWRGGSRARFNILCLIALHCASKVVWAYAGAHTDAQRGMLKMPAASTEFLGPDIVIFRENSQILMECFHRLFHVITRGWVSWFPETVMHMAKSPLPLLQVSDVGSVQNTE</sequence>
<dbReference type="Gene3D" id="3.30.160.60">
    <property type="entry name" value="Classic Zinc Finger"/>
    <property type="match status" value="1"/>
</dbReference>
<feature type="compositionally biased region" description="Polar residues" evidence="7">
    <location>
        <begin position="277"/>
        <end position="290"/>
    </location>
</feature>
<dbReference type="InterPro" id="IPR036864">
    <property type="entry name" value="Zn2-C6_fun-type_DNA-bd_sf"/>
</dbReference>
<evidence type="ECO:0000256" key="1">
    <source>
        <dbReference type="ARBA" id="ARBA00022723"/>
    </source>
</evidence>
<evidence type="ECO:0000256" key="4">
    <source>
        <dbReference type="ARBA" id="ARBA00023163"/>
    </source>
</evidence>
<dbReference type="PROSITE" id="PS50048">
    <property type="entry name" value="ZN2_CY6_FUNGAL_2"/>
    <property type="match status" value="1"/>
</dbReference>
<keyword evidence="11" id="KW-1185">Reference proteome</keyword>
<proteinExistence type="predicted"/>
<feature type="domain" description="C2H2-type" evidence="9">
    <location>
        <begin position="40"/>
        <end position="68"/>
    </location>
</feature>
<organism evidence="10 11">
    <name type="scientific">Oidiodendron maius (strain Zn)</name>
    <dbReference type="NCBI Taxonomy" id="913774"/>
    <lineage>
        <taxon>Eukaryota</taxon>
        <taxon>Fungi</taxon>
        <taxon>Dikarya</taxon>
        <taxon>Ascomycota</taxon>
        <taxon>Pezizomycotina</taxon>
        <taxon>Leotiomycetes</taxon>
        <taxon>Leotiomycetes incertae sedis</taxon>
        <taxon>Myxotrichaceae</taxon>
        <taxon>Oidiodendron</taxon>
    </lineage>
</organism>
<evidence type="ECO:0008006" key="12">
    <source>
        <dbReference type="Google" id="ProtNLM"/>
    </source>
</evidence>
<keyword evidence="2" id="KW-0862">Zinc</keyword>
<evidence type="ECO:0000259" key="8">
    <source>
        <dbReference type="PROSITE" id="PS50048"/>
    </source>
</evidence>
<evidence type="ECO:0000256" key="7">
    <source>
        <dbReference type="SAM" id="MobiDB-lite"/>
    </source>
</evidence>
<dbReference type="OrthoDB" id="10018191at2759"/>
<keyword evidence="5" id="KW-0539">Nucleus</keyword>
<dbReference type="InterPro" id="IPR036236">
    <property type="entry name" value="Znf_C2H2_sf"/>
</dbReference>
<dbReference type="GO" id="GO:0003677">
    <property type="term" value="F:DNA binding"/>
    <property type="evidence" value="ECO:0007669"/>
    <property type="project" value="InterPro"/>
</dbReference>
<dbReference type="CDD" id="cd12148">
    <property type="entry name" value="fungal_TF_MHR"/>
    <property type="match status" value="1"/>
</dbReference>
<dbReference type="InterPro" id="IPR007219">
    <property type="entry name" value="XnlR_reg_dom"/>
</dbReference>
<dbReference type="SUPFAM" id="SSF57701">
    <property type="entry name" value="Zn2/Cys6 DNA-binding domain"/>
    <property type="match status" value="1"/>
</dbReference>
<dbReference type="Proteomes" id="UP000054321">
    <property type="component" value="Unassembled WGS sequence"/>
</dbReference>
<dbReference type="STRING" id="913774.A0A0C3GEY8"/>
<reference evidence="11" key="2">
    <citation type="submission" date="2015-01" db="EMBL/GenBank/DDBJ databases">
        <title>Evolutionary Origins and Diversification of the Mycorrhizal Mutualists.</title>
        <authorList>
            <consortium name="DOE Joint Genome Institute"/>
            <consortium name="Mycorrhizal Genomics Consortium"/>
            <person name="Kohler A."/>
            <person name="Kuo A."/>
            <person name="Nagy L.G."/>
            <person name="Floudas D."/>
            <person name="Copeland A."/>
            <person name="Barry K.W."/>
            <person name="Cichocki N."/>
            <person name="Veneault-Fourrey C."/>
            <person name="LaButti K."/>
            <person name="Lindquist E.A."/>
            <person name="Lipzen A."/>
            <person name="Lundell T."/>
            <person name="Morin E."/>
            <person name="Murat C."/>
            <person name="Riley R."/>
            <person name="Ohm R."/>
            <person name="Sun H."/>
            <person name="Tunlid A."/>
            <person name="Henrissat B."/>
            <person name="Grigoriev I.V."/>
            <person name="Hibbett D.S."/>
            <person name="Martin F."/>
        </authorList>
    </citation>
    <scope>NUCLEOTIDE SEQUENCE [LARGE SCALE GENOMIC DNA]</scope>
    <source>
        <strain evidence="11">Zn</strain>
    </source>
</reference>